<accession>A0A3N0BKI7</accession>
<name>A0A3N0BKI7_9ACTN</name>
<dbReference type="Proteomes" id="UP000278632">
    <property type="component" value="Unassembled WGS sequence"/>
</dbReference>
<evidence type="ECO:0000313" key="2">
    <source>
        <dbReference type="Proteomes" id="UP000278632"/>
    </source>
</evidence>
<dbReference type="EMBL" id="QICD01000002">
    <property type="protein sequence ID" value="RNL48525.1"/>
    <property type="molecule type" value="Genomic_DNA"/>
</dbReference>
<evidence type="ECO:0008006" key="3">
    <source>
        <dbReference type="Google" id="ProtNLM"/>
    </source>
</evidence>
<protein>
    <recommendedName>
        <fullName evidence="3">Helix-turn-helix domain-containing protein</fullName>
    </recommendedName>
</protein>
<evidence type="ECO:0000313" key="1">
    <source>
        <dbReference type="EMBL" id="RNL48525.1"/>
    </source>
</evidence>
<comment type="caution">
    <text evidence="1">The sequence shown here is derived from an EMBL/GenBank/DDBJ whole genome shotgun (WGS) entry which is preliminary data.</text>
</comment>
<proteinExistence type="predicted"/>
<organism evidence="1 2">
    <name type="scientific">Paraeggerthella hongkongensis</name>
    <dbReference type="NCBI Taxonomy" id="230658"/>
    <lineage>
        <taxon>Bacteria</taxon>
        <taxon>Bacillati</taxon>
        <taxon>Actinomycetota</taxon>
        <taxon>Coriobacteriia</taxon>
        <taxon>Eggerthellales</taxon>
        <taxon>Eggerthellaceae</taxon>
        <taxon>Paraeggerthella</taxon>
    </lineage>
</organism>
<gene>
    <name evidence="1" type="ORF">DMP08_02680</name>
</gene>
<keyword evidence="2" id="KW-1185">Reference proteome</keyword>
<reference evidence="2" key="1">
    <citation type="submission" date="2018-05" db="EMBL/GenBank/DDBJ databases">
        <title>Genome Sequencing of selected type strains of the family Eggerthellaceae.</title>
        <authorList>
            <person name="Danylec N."/>
            <person name="Stoll D.A."/>
            <person name="Doetsch A."/>
            <person name="Huch M."/>
        </authorList>
    </citation>
    <scope>NUCLEOTIDE SEQUENCE [LARGE SCALE GENOMIC DNA]</scope>
    <source>
        <strain evidence="2">DSM 16106</strain>
    </source>
</reference>
<dbReference type="AlphaFoldDB" id="A0A3N0BKI7"/>
<sequence length="91" mass="9631">MKCKAGAYLTQAEFDAVCPSVSPTACCVYVALVTCRNAKTGRTGVVGTPLLAKKTGKSRTQVFSGLKELKQAGFISSERTKTGCVYSFILS</sequence>